<keyword evidence="2" id="KW-1185">Reference proteome</keyword>
<feature type="non-terminal residue" evidence="1">
    <location>
        <position position="1"/>
    </location>
</feature>
<name>A0ABS8UYM7_DATST</name>
<sequence>ENLQRNTPNSSPNSRFVEVNQPYVSAPTSLKGNQCAFVLIEEHIPVILNENQPLHIAHRHLFLTEREQFLELINWESKSQPCSIKQEFEYEESIFQESKKQAEVLEGFYFVWVV</sequence>
<evidence type="ECO:0000313" key="1">
    <source>
        <dbReference type="EMBL" id="MCD9639857.1"/>
    </source>
</evidence>
<gene>
    <name evidence="1" type="ORF">HAX54_024767</name>
</gene>
<comment type="caution">
    <text evidence="1">The sequence shown here is derived from an EMBL/GenBank/DDBJ whole genome shotgun (WGS) entry which is preliminary data.</text>
</comment>
<dbReference type="Proteomes" id="UP000823775">
    <property type="component" value="Unassembled WGS sequence"/>
</dbReference>
<proteinExistence type="predicted"/>
<dbReference type="EMBL" id="JACEIK010003000">
    <property type="protein sequence ID" value="MCD9639857.1"/>
    <property type="molecule type" value="Genomic_DNA"/>
</dbReference>
<accession>A0ABS8UYM7</accession>
<evidence type="ECO:0000313" key="2">
    <source>
        <dbReference type="Proteomes" id="UP000823775"/>
    </source>
</evidence>
<protein>
    <submittedName>
        <fullName evidence="1">Uncharacterized protein</fullName>
    </submittedName>
</protein>
<organism evidence="1 2">
    <name type="scientific">Datura stramonium</name>
    <name type="common">Jimsonweed</name>
    <name type="synonym">Common thornapple</name>
    <dbReference type="NCBI Taxonomy" id="4076"/>
    <lineage>
        <taxon>Eukaryota</taxon>
        <taxon>Viridiplantae</taxon>
        <taxon>Streptophyta</taxon>
        <taxon>Embryophyta</taxon>
        <taxon>Tracheophyta</taxon>
        <taxon>Spermatophyta</taxon>
        <taxon>Magnoliopsida</taxon>
        <taxon>eudicotyledons</taxon>
        <taxon>Gunneridae</taxon>
        <taxon>Pentapetalae</taxon>
        <taxon>asterids</taxon>
        <taxon>lamiids</taxon>
        <taxon>Solanales</taxon>
        <taxon>Solanaceae</taxon>
        <taxon>Solanoideae</taxon>
        <taxon>Datureae</taxon>
        <taxon>Datura</taxon>
    </lineage>
</organism>
<reference evidence="1 2" key="1">
    <citation type="journal article" date="2021" name="BMC Genomics">
        <title>Datura genome reveals duplications of psychoactive alkaloid biosynthetic genes and high mutation rate following tissue culture.</title>
        <authorList>
            <person name="Rajewski A."/>
            <person name="Carter-House D."/>
            <person name="Stajich J."/>
            <person name="Litt A."/>
        </authorList>
    </citation>
    <scope>NUCLEOTIDE SEQUENCE [LARGE SCALE GENOMIC DNA]</scope>
    <source>
        <strain evidence="1">AR-01</strain>
    </source>
</reference>